<protein>
    <submittedName>
        <fullName evidence="2">Uncharacterized protein</fullName>
    </submittedName>
</protein>
<sequence>MRIVPDPVKYYRLLRRSHLVLLGMWVLLGLYTLARVTGAEPTDPFFMVFAAVLTSLAALPLLAFRHKKAFALLTVFSSVFFTGLFLLFAIPSASLYWYYKSIDSYYFVESDSFTRTITFLLVIALWPALLYQSLRYLRLIRTKSGFTIC</sequence>
<gene>
    <name evidence="2" type="ORF">SAMN02745181_0462</name>
</gene>
<name>A0A1M6CEV7_9BACT</name>
<dbReference type="Proteomes" id="UP000184510">
    <property type="component" value="Unassembled WGS sequence"/>
</dbReference>
<accession>A0A1M6CEV7</accession>
<keyword evidence="1" id="KW-0812">Transmembrane</keyword>
<dbReference type="AlphaFoldDB" id="A0A1M6CEV7"/>
<feature type="transmembrane region" description="Helical" evidence="1">
    <location>
        <begin position="44"/>
        <end position="63"/>
    </location>
</feature>
<evidence type="ECO:0000313" key="2">
    <source>
        <dbReference type="EMBL" id="SHI59549.1"/>
    </source>
</evidence>
<keyword evidence="1" id="KW-1133">Transmembrane helix</keyword>
<dbReference type="InParanoid" id="A0A1M6CEV7"/>
<feature type="transmembrane region" description="Helical" evidence="1">
    <location>
        <begin position="117"/>
        <end position="134"/>
    </location>
</feature>
<reference evidence="2 3" key="1">
    <citation type="submission" date="2016-11" db="EMBL/GenBank/DDBJ databases">
        <authorList>
            <person name="Jaros S."/>
            <person name="Januszkiewicz K."/>
            <person name="Wedrychowicz H."/>
        </authorList>
    </citation>
    <scope>NUCLEOTIDE SEQUENCE [LARGE SCALE GENOMIC DNA]</scope>
    <source>
        <strain evidence="2 3">DSM 18772</strain>
    </source>
</reference>
<keyword evidence="1" id="KW-0472">Membrane</keyword>
<dbReference type="EMBL" id="FQYR01000002">
    <property type="protein sequence ID" value="SHI59549.1"/>
    <property type="molecule type" value="Genomic_DNA"/>
</dbReference>
<proteinExistence type="predicted"/>
<feature type="transmembrane region" description="Helical" evidence="1">
    <location>
        <begin position="70"/>
        <end position="97"/>
    </location>
</feature>
<keyword evidence="3" id="KW-1185">Reference proteome</keyword>
<evidence type="ECO:0000256" key="1">
    <source>
        <dbReference type="SAM" id="Phobius"/>
    </source>
</evidence>
<evidence type="ECO:0000313" key="3">
    <source>
        <dbReference type="Proteomes" id="UP000184510"/>
    </source>
</evidence>
<organism evidence="2 3">
    <name type="scientific">Rubritalea squalenifaciens DSM 18772</name>
    <dbReference type="NCBI Taxonomy" id="1123071"/>
    <lineage>
        <taxon>Bacteria</taxon>
        <taxon>Pseudomonadati</taxon>
        <taxon>Verrucomicrobiota</taxon>
        <taxon>Verrucomicrobiia</taxon>
        <taxon>Verrucomicrobiales</taxon>
        <taxon>Rubritaleaceae</taxon>
        <taxon>Rubritalea</taxon>
    </lineage>
</organism>